<evidence type="ECO:0000313" key="1">
    <source>
        <dbReference type="EMBL" id="KPV43337.1"/>
    </source>
</evidence>
<gene>
    <name evidence="1" type="ORF">AN477_12825</name>
</gene>
<reference evidence="1 2" key="1">
    <citation type="submission" date="2015-09" db="EMBL/GenBank/DDBJ databases">
        <title>Draft genome sequence of Alicyclobacillus ferrooxydans DSM 22381.</title>
        <authorList>
            <person name="Hemp J."/>
        </authorList>
    </citation>
    <scope>NUCLEOTIDE SEQUENCE [LARGE SCALE GENOMIC DNA]</scope>
    <source>
        <strain evidence="1 2">TC-34</strain>
    </source>
</reference>
<dbReference type="Pfam" id="PF10776">
    <property type="entry name" value="DUF2600"/>
    <property type="match status" value="1"/>
</dbReference>
<sequence length="365" mass="41926">MSLFDPCNDQEVQLLTDSPKTPAQFLVRLFRDVLPIARQEIERWTSLANEIPDETLRTQALASLQSKRFHADGGCVYAAVNPLFTDSLVRLIVALQTISDYLDNLCDRCESLDGADFDCLHNAMREAVRPEAAHSQYYALRGNPSDGAYLDTLVSTCQEEVRQLRGYASVRPYVEWLVERYCELQVHKHIEPSERTATLMAWSTPYEKTYPDIHWWEFAAASGSTLGMFAMFLAATEDVDELTAEKMFQAYFPWIGGLHILLDYLIDLDEDDVAGDYNFVQCYPQKDYARARIKWFVEQSLGHVESLIPRPRIHREVVRGLLGMYLSDGKVKRQPDVRPTRRLVLDSGPTTWMYFGACVLYRKIR</sequence>
<evidence type="ECO:0000313" key="2">
    <source>
        <dbReference type="Proteomes" id="UP000050482"/>
    </source>
</evidence>
<dbReference type="PATRIC" id="fig|471514.4.peg.2385"/>
<keyword evidence="2" id="KW-1185">Reference proteome</keyword>
<evidence type="ECO:0008006" key="3">
    <source>
        <dbReference type="Google" id="ProtNLM"/>
    </source>
</evidence>
<protein>
    <recommendedName>
        <fullName evidence="3">Tetraprenyl-beta-curcumene synthase</fullName>
    </recommendedName>
</protein>
<comment type="caution">
    <text evidence="1">The sequence shown here is derived from an EMBL/GenBank/DDBJ whole genome shotgun (WGS) entry which is preliminary data.</text>
</comment>
<dbReference type="EMBL" id="LJCO01000052">
    <property type="protein sequence ID" value="KPV43337.1"/>
    <property type="molecule type" value="Genomic_DNA"/>
</dbReference>
<proteinExistence type="predicted"/>
<name>A0A0P9CJX7_9BACL</name>
<dbReference type="Proteomes" id="UP000050482">
    <property type="component" value="Unassembled WGS sequence"/>
</dbReference>
<dbReference type="RefSeq" id="WP_054969563.1">
    <property type="nucleotide sequence ID" value="NZ_LJCO01000052.1"/>
</dbReference>
<accession>A0A0P9CJX7</accession>
<dbReference type="OrthoDB" id="2371262at2"/>
<organism evidence="1 2">
    <name type="scientific">Alicyclobacillus ferrooxydans</name>
    <dbReference type="NCBI Taxonomy" id="471514"/>
    <lineage>
        <taxon>Bacteria</taxon>
        <taxon>Bacillati</taxon>
        <taxon>Bacillota</taxon>
        <taxon>Bacilli</taxon>
        <taxon>Bacillales</taxon>
        <taxon>Alicyclobacillaceae</taxon>
        <taxon>Alicyclobacillus</taxon>
    </lineage>
</organism>
<dbReference type="AlphaFoldDB" id="A0A0P9CJX7"/>
<dbReference type="InterPro" id="IPR019712">
    <property type="entry name" value="YtpB-like"/>
</dbReference>
<dbReference type="STRING" id="471514.AN477_12825"/>